<dbReference type="EMBL" id="AAWS01000047">
    <property type="protein sequence ID" value="EAY25527.1"/>
    <property type="molecule type" value="Genomic_DNA"/>
</dbReference>
<feature type="transmembrane region" description="Helical" evidence="1">
    <location>
        <begin position="211"/>
        <end position="231"/>
    </location>
</feature>
<keyword evidence="1" id="KW-1133">Transmembrane helix</keyword>
<accession>A1ZVV0</accession>
<sequence length="238" mass="26874">MGKSDEESKDMRDLMLVARWVVAGYSHDEIVTQVMSSLNCDRIVAGELIHRYHSGELGMMLEADQLYSSEDTLYGQLVQDLKLSGIPEREAEEIALSKMAQYCLDQKYQNSLSFLTEIEEEVQAKVVFWVNNAFSSKEIIHKLGDKFGYSEEKAQKTLAAIHTQQASIKRVNQREEEVVVKKPSTRIVFGALFLVVGLILGFILLSINNVGYDYCFSIAVIGLIQLVIGLAKRKHESY</sequence>
<keyword evidence="1" id="KW-0812">Transmembrane</keyword>
<dbReference type="RefSeq" id="WP_002702728.1">
    <property type="nucleotide sequence ID" value="NZ_AAWS01000047.1"/>
</dbReference>
<evidence type="ECO:0000313" key="2">
    <source>
        <dbReference type="EMBL" id="EAY25527.1"/>
    </source>
</evidence>
<proteinExistence type="predicted"/>
<feature type="transmembrane region" description="Helical" evidence="1">
    <location>
        <begin position="187"/>
        <end position="205"/>
    </location>
</feature>
<name>A1ZVV0_MICM2</name>
<evidence type="ECO:0000313" key="3">
    <source>
        <dbReference type="Proteomes" id="UP000004095"/>
    </source>
</evidence>
<protein>
    <submittedName>
        <fullName evidence="2">Uncharacterized protein</fullName>
    </submittedName>
</protein>
<reference evidence="2 3" key="1">
    <citation type="submission" date="2007-01" db="EMBL/GenBank/DDBJ databases">
        <authorList>
            <person name="Haygood M."/>
            <person name="Podell S."/>
            <person name="Anderson C."/>
            <person name="Hopkinson B."/>
            <person name="Roe K."/>
            <person name="Barbeau K."/>
            <person name="Gaasterland T."/>
            <person name="Ferriera S."/>
            <person name="Johnson J."/>
            <person name="Kravitz S."/>
            <person name="Beeson K."/>
            <person name="Sutton G."/>
            <person name="Rogers Y.-H."/>
            <person name="Friedman R."/>
            <person name="Frazier M."/>
            <person name="Venter J.C."/>
        </authorList>
    </citation>
    <scope>NUCLEOTIDE SEQUENCE [LARGE SCALE GENOMIC DNA]</scope>
    <source>
        <strain evidence="2 3">ATCC 23134</strain>
    </source>
</reference>
<dbReference type="Proteomes" id="UP000004095">
    <property type="component" value="Unassembled WGS sequence"/>
</dbReference>
<evidence type="ECO:0000256" key="1">
    <source>
        <dbReference type="SAM" id="Phobius"/>
    </source>
</evidence>
<keyword evidence="3" id="KW-1185">Reference proteome</keyword>
<organism evidence="2 3">
    <name type="scientific">Microscilla marina ATCC 23134</name>
    <dbReference type="NCBI Taxonomy" id="313606"/>
    <lineage>
        <taxon>Bacteria</taxon>
        <taxon>Pseudomonadati</taxon>
        <taxon>Bacteroidota</taxon>
        <taxon>Cytophagia</taxon>
        <taxon>Cytophagales</taxon>
        <taxon>Microscillaceae</taxon>
        <taxon>Microscilla</taxon>
    </lineage>
</organism>
<dbReference type="AlphaFoldDB" id="A1ZVV0"/>
<keyword evidence="1" id="KW-0472">Membrane</keyword>
<gene>
    <name evidence="2" type="ORF">M23134_06226</name>
</gene>
<comment type="caution">
    <text evidence="2">The sequence shown here is derived from an EMBL/GenBank/DDBJ whole genome shotgun (WGS) entry which is preliminary data.</text>
</comment>